<dbReference type="AlphaFoldDB" id="A0A285UUZ9"/>
<evidence type="ECO:0000313" key="1">
    <source>
        <dbReference type="EMBL" id="SOC45613.1"/>
    </source>
</evidence>
<gene>
    <name evidence="1" type="ORF">SAMN05892877_116140</name>
</gene>
<name>A0A285UUZ9_9HYPH</name>
<accession>A0A285UUZ9</accession>
<dbReference type="Proteomes" id="UP000219167">
    <property type="component" value="Unassembled WGS sequence"/>
</dbReference>
<organism evidence="1 2">
    <name type="scientific">Rhizobium subbaraonis</name>
    <dbReference type="NCBI Taxonomy" id="908946"/>
    <lineage>
        <taxon>Bacteria</taxon>
        <taxon>Pseudomonadati</taxon>
        <taxon>Pseudomonadota</taxon>
        <taxon>Alphaproteobacteria</taxon>
        <taxon>Hyphomicrobiales</taxon>
        <taxon>Rhizobiaceae</taxon>
        <taxon>Rhizobium/Agrobacterium group</taxon>
        <taxon>Rhizobium</taxon>
    </lineage>
</organism>
<sequence>MAPPDMTPRVLIRGEPDKAVFIPFGRVADGRYPVPPLTRHMDEVSCAVSR</sequence>
<reference evidence="1 2" key="1">
    <citation type="submission" date="2017-08" db="EMBL/GenBank/DDBJ databases">
        <authorList>
            <person name="de Groot N.N."/>
        </authorList>
    </citation>
    <scope>NUCLEOTIDE SEQUENCE [LARGE SCALE GENOMIC DNA]</scope>
    <source>
        <strain evidence="1 2">JC85</strain>
    </source>
</reference>
<protein>
    <submittedName>
        <fullName evidence="1">Uncharacterized protein</fullName>
    </submittedName>
</protein>
<keyword evidence="2" id="KW-1185">Reference proteome</keyword>
<dbReference type="EMBL" id="OBQD01000016">
    <property type="protein sequence ID" value="SOC45613.1"/>
    <property type="molecule type" value="Genomic_DNA"/>
</dbReference>
<evidence type="ECO:0000313" key="2">
    <source>
        <dbReference type="Proteomes" id="UP000219167"/>
    </source>
</evidence>
<proteinExistence type="predicted"/>